<proteinExistence type="predicted"/>
<protein>
    <submittedName>
        <fullName evidence="2">Uncharacterized protein</fullName>
    </submittedName>
</protein>
<name>A0A9Q1EMP7_SYNKA</name>
<comment type="caution">
    <text evidence="2">The sequence shown here is derived from an EMBL/GenBank/DDBJ whole genome shotgun (WGS) entry which is preliminary data.</text>
</comment>
<feature type="region of interest" description="Disordered" evidence="1">
    <location>
        <begin position="128"/>
        <end position="165"/>
    </location>
</feature>
<dbReference type="EMBL" id="JAINUF010000015">
    <property type="protein sequence ID" value="KAJ8341604.1"/>
    <property type="molecule type" value="Genomic_DNA"/>
</dbReference>
<evidence type="ECO:0000313" key="2">
    <source>
        <dbReference type="EMBL" id="KAJ8341604.1"/>
    </source>
</evidence>
<feature type="compositionally biased region" description="Low complexity" evidence="1">
    <location>
        <begin position="133"/>
        <end position="142"/>
    </location>
</feature>
<dbReference type="Proteomes" id="UP001152622">
    <property type="component" value="Chromosome 15"/>
</dbReference>
<organism evidence="2 3">
    <name type="scientific">Synaphobranchus kaupii</name>
    <name type="common">Kaup's arrowtooth eel</name>
    <dbReference type="NCBI Taxonomy" id="118154"/>
    <lineage>
        <taxon>Eukaryota</taxon>
        <taxon>Metazoa</taxon>
        <taxon>Chordata</taxon>
        <taxon>Craniata</taxon>
        <taxon>Vertebrata</taxon>
        <taxon>Euteleostomi</taxon>
        <taxon>Actinopterygii</taxon>
        <taxon>Neopterygii</taxon>
        <taxon>Teleostei</taxon>
        <taxon>Anguilliformes</taxon>
        <taxon>Synaphobranchidae</taxon>
        <taxon>Synaphobranchus</taxon>
    </lineage>
</organism>
<gene>
    <name evidence="2" type="ORF">SKAU_G00338950</name>
</gene>
<dbReference type="AlphaFoldDB" id="A0A9Q1EMP7"/>
<feature type="region of interest" description="Disordered" evidence="1">
    <location>
        <begin position="1"/>
        <end position="59"/>
    </location>
</feature>
<sequence length="165" mass="17687">MQEALRIRGAGKGVKTTKESEDGAERQTRGTCRVQSGHGDRHPAADCAPSGSGSLARDTIVPAGKRRHCKQDLTDIFTLPLAVHFLALRENNKQPCETGLRYHPAADGNDVAALSSLCLRAARTHRRKRRAADAAASKAATDPDTGEASSPSAEMFSSRKRKALQ</sequence>
<accession>A0A9Q1EMP7</accession>
<evidence type="ECO:0000313" key="3">
    <source>
        <dbReference type="Proteomes" id="UP001152622"/>
    </source>
</evidence>
<feature type="compositionally biased region" description="Basic and acidic residues" evidence="1">
    <location>
        <begin position="16"/>
        <end position="28"/>
    </location>
</feature>
<reference evidence="2" key="1">
    <citation type="journal article" date="2023" name="Science">
        <title>Genome structures resolve the early diversification of teleost fishes.</title>
        <authorList>
            <person name="Parey E."/>
            <person name="Louis A."/>
            <person name="Montfort J."/>
            <person name="Bouchez O."/>
            <person name="Roques C."/>
            <person name="Iampietro C."/>
            <person name="Lluch J."/>
            <person name="Castinel A."/>
            <person name="Donnadieu C."/>
            <person name="Desvignes T."/>
            <person name="Floi Bucao C."/>
            <person name="Jouanno E."/>
            <person name="Wen M."/>
            <person name="Mejri S."/>
            <person name="Dirks R."/>
            <person name="Jansen H."/>
            <person name="Henkel C."/>
            <person name="Chen W.J."/>
            <person name="Zahm M."/>
            <person name="Cabau C."/>
            <person name="Klopp C."/>
            <person name="Thompson A.W."/>
            <person name="Robinson-Rechavi M."/>
            <person name="Braasch I."/>
            <person name="Lecointre G."/>
            <person name="Bobe J."/>
            <person name="Postlethwait J.H."/>
            <person name="Berthelot C."/>
            <person name="Roest Crollius H."/>
            <person name="Guiguen Y."/>
        </authorList>
    </citation>
    <scope>NUCLEOTIDE SEQUENCE</scope>
    <source>
        <strain evidence="2">WJC10195</strain>
    </source>
</reference>
<evidence type="ECO:0000256" key="1">
    <source>
        <dbReference type="SAM" id="MobiDB-lite"/>
    </source>
</evidence>
<keyword evidence="3" id="KW-1185">Reference proteome</keyword>